<evidence type="ECO:0000256" key="2">
    <source>
        <dbReference type="SAM" id="Phobius"/>
    </source>
</evidence>
<reference evidence="3 4" key="1">
    <citation type="submission" date="2018-09" db="EMBL/GenBank/DDBJ databases">
        <title>Discovery and Ecogenomic Context for Candidatus Cryosericales, a Global Caldiserica Order Active in Thawing Permafrost.</title>
        <authorList>
            <person name="Martinez M.A."/>
            <person name="Woodcroft B.J."/>
            <person name="Ignacio Espinoza J.C."/>
            <person name="Zayed A."/>
            <person name="Singleton C.M."/>
            <person name="Boyd J."/>
            <person name="Li Y.-F."/>
            <person name="Purvine S."/>
            <person name="Maughan H."/>
            <person name="Hodgkins S.B."/>
            <person name="Anderson D."/>
            <person name="Sederholm M."/>
            <person name="Temperton B."/>
            <person name="Saleska S.R."/>
            <person name="Tyson G.W."/>
            <person name="Rich V.I."/>
        </authorList>
    </citation>
    <scope>NUCLEOTIDE SEQUENCE [LARGE SCALE GENOMIC DNA]</scope>
    <source>
        <strain evidence="3 4">SMC3</strain>
    </source>
</reference>
<feature type="region of interest" description="Disordered" evidence="1">
    <location>
        <begin position="252"/>
        <end position="285"/>
    </location>
</feature>
<gene>
    <name evidence="3" type="ORF">SMC3_04670</name>
</gene>
<feature type="compositionally biased region" description="Low complexity" evidence="1">
    <location>
        <begin position="356"/>
        <end position="377"/>
    </location>
</feature>
<sequence length="673" mass="72072">MRKRARSVLTGLLVLCCVVAGFVPVVHVQADSSSSAGRNIVVTKNADLVRTAYPLAVSAQTAAPVESPSSGPWQTAWAWIQKAVHSTGMWIAEATHSTGTWIAEATHSTGMWIAEATHSTGTWIASLYMSTRDFFVSGQALKVVQTATQAITDFAVRLFLPLSVLVVPILERTVSGLSVTPELVAVWMFWIIVVLALIILILALRPRHNMRKRLPRVTPRTAGQGENTIEFGLVEQGPKPSSATSFNQLAQTHENQETPPVQEPAAQLAMTEESSHARLDSPSVPEISLEPLGFFAGADTMPTTVPTMPATMIASAEPPLLEFTPPETELPATQNKLSEPVTATPAVPADALSEALLPPPQESSSAQESPTETLLEPFPEPELRPIGQEAPVQPIESEGNVSATVLPLEQPMPAEETSVTQETLQTEETPVPEAPVAPQHGSIEEPVSTEEMTIPVHEEAPVEVEPVEPDHESPGAQLPETNPPTPSSTDLLSRLLDDEESFEQTMVAAGATAGVAAPVPPFVPAPANRPAPQPSVFSGNIELDTLLHNGVVTDAGALAQLFRGGYRNRISKLAVSAKDLQNVPEEMRQVIKLTVVALSPIELSIARDLAMRLETPGFVGEALLVAKKMGYENYLTTYKNISKNYKDVSIVDTASLKAPEISTESGEDLISFS</sequence>
<comment type="caution">
    <text evidence="3">The sequence shown here is derived from an EMBL/GenBank/DDBJ whole genome shotgun (WGS) entry which is preliminary data.</text>
</comment>
<feature type="region of interest" description="Disordered" evidence="1">
    <location>
        <begin position="463"/>
        <end position="490"/>
    </location>
</feature>
<proteinExistence type="predicted"/>
<feature type="region of interest" description="Disordered" evidence="1">
    <location>
        <begin position="356"/>
        <end position="386"/>
    </location>
</feature>
<dbReference type="EMBL" id="QXIW01000024">
    <property type="protein sequence ID" value="RIE13298.1"/>
    <property type="molecule type" value="Genomic_DNA"/>
</dbReference>
<evidence type="ECO:0000313" key="4">
    <source>
        <dbReference type="Proteomes" id="UP000266042"/>
    </source>
</evidence>
<keyword evidence="2" id="KW-1133">Transmembrane helix</keyword>
<evidence type="ECO:0000256" key="1">
    <source>
        <dbReference type="SAM" id="MobiDB-lite"/>
    </source>
</evidence>
<feature type="transmembrane region" description="Helical" evidence="2">
    <location>
        <begin position="184"/>
        <end position="204"/>
    </location>
</feature>
<feature type="region of interest" description="Disordered" evidence="1">
    <location>
        <begin position="413"/>
        <end position="441"/>
    </location>
</feature>
<keyword evidence="2" id="KW-0812">Transmembrane</keyword>
<dbReference type="Proteomes" id="UP000266042">
    <property type="component" value="Unassembled WGS sequence"/>
</dbReference>
<name>A0A398DMD0_9BACT</name>
<accession>A0A398DMD0</accession>
<organism evidence="3 4">
    <name type="scientific">Candidatus Cryosericum hinesii</name>
    <dbReference type="NCBI Taxonomy" id="2290915"/>
    <lineage>
        <taxon>Bacteria</taxon>
        <taxon>Pseudomonadati</taxon>
        <taxon>Caldisericota/Cryosericota group</taxon>
        <taxon>Candidatus Cryosericota</taxon>
        <taxon>Candidatus Cryosericia</taxon>
        <taxon>Candidatus Cryosericales</taxon>
        <taxon>Candidatus Cryosericaceae</taxon>
        <taxon>Candidatus Cryosericum</taxon>
    </lineage>
</organism>
<dbReference type="AlphaFoldDB" id="A0A398DMD0"/>
<dbReference type="RefSeq" id="WP_119087132.1">
    <property type="nucleotide sequence ID" value="NZ_QXIV01000018.1"/>
</dbReference>
<feature type="compositionally biased region" description="Low complexity" evidence="1">
    <location>
        <begin position="426"/>
        <end position="439"/>
    </location>
</feature>
<keyword evidence="2" id="KW-0472">Membrane</keyword>
<evidence type="ECO:0000313" key="3">
    <source>
        <dbReference type="EMBL" id="RIE13298.1"/>
    </source>
</evidence>
<protein>
    <submittedName>
        <fullName evidence="3">Uncharacterized protein</fullName>
    </submittedName>
</protein>